<keyword evidence="1" id="KW-1133">Transmembrane helix</keyword>
<sequence>MMAEQKGKLEQEKTERPMTLIQKTIIIGFVGGVFWSLIGYLSYFSISVKSVRTCFSSRGLPGTGNMGKPAIMRPSC</sequence>
<reference evidence="2 3" key="1">
    <citation type="submission" date="2016-11" db="EMBL/GenBank/DDBJ databases">
        <authorList>
            <person name="Kadnikov V."/>
            <person name="Nazina T."/>
        </authorList>
    </citation>
    <scope>NUCLEOTIDE SEQUENCE [LARGE SCALE GENOMIC DNA]</scope>
    <source>
        <strain evidence="2 3">1017</strain>
    </source>
</reference>
<keyword evidence="1" id="KW-0812">Transmembrane</keyword>
<feature type="transmembrane region" description="Helical" evidence="1">
    <location>
        <begin position="20"/>
        <end position="43"/>
    </location>
</feature>
<dbReference type="InterPro" id="IPR024563">
    <property type="entry name" value="YqhR"/>
</dbReference>
<proteinExistence type="predicted"/>
<evidence type="ECO:0000256" key="1">
    <source>
        <dbReference type="SAM" id="Phobius"/>
    </source>
</evidence>
<evidence type="ECO:0000313" key="2">
    <source>
        <dbReference type="EMBL" id="OKO91180.1"/>
    </source>
</evidence>
<keyword evidence="1" id="KW-0472">Membrane</keyword>
<organism evidence="2 3">
    <name type="scientific">Geobacillus proteiniphilus</name>
    <dbReference type="NCBI Taxonomy" id="860353"/>
    <lineage>
        <taxon>Bacteria</taxon>
        <taxon>Bacillati</taxon>
        <taxon>Bacillota</taxon>
        <taxon>Bacilli</taxon>
        <taxon>Bacillales</taxon>
        <taxon>Anoxybacillaceae</taxon>
        <taxon>Geobacillus</taxon>
    </lineage>
</organism>
<dbReference type="Proteomes" id="UP000186030">
    <property type="component" value="Unassembled WGS sequence"/>
</dbReference>
<reference evidence="3" key="2">
    <citation type="submission" date="2017-01" db="EMBL/GenBank/DDBJ databases">
        <title>Genome sequencing and annotation of Geobacillus sp. 1017, a Hydrocarbon-Oxidizing Thermophilic Bacterium Isolated from a Heavy Oil Reservoir (China).</title>
        <authorList>
            <person name="Kadnikov V.V."/>
            <person name="Mardanov A.V."/>
            <person name="Poltaraus A.B."/>
            <person name="Sokolova D.S."/>
            <person name="Semenova E.M."/>
            <person name="Ravin N.V."/>
            <person name="Tourova T.P."/>
            <person name="Nazina T.N."/>
        </authorList>
    </citation>
    <scope>NUCLEOTIDE SEQUENCE [LARGE SCALE GENOMIC DNA]</scope>
    <source>
        <strain evidence="3">1017</strain>
    </source>
</reference>
<accession>A0A1Q5ST64</accession>
<dbReference type="AlphaFoldDB" id="A0A1Q5ST64"/>
<evidence type="ECO:0000313" key="3">
    <source>
        <dbReference type="Proteomes" id="UP000186030"/>
    </source>
</evidence>
<name>A0A1Q5ST64_9BACL</name>
<comment type="caution">
    <text evidence="2">The sequence shown here is derived from an EMBL/GenBank/DDBJ whole genome shotgun (WGS) entry which is preliminary data.</text>
</comment>
<gene>
    <name evidence="2" type="ORF">BRO54_2881</name>
</gene>
<protein>
    <submittedName>
        <fullName evidence="2">Uncharacterized protein</fullName>
    </submittedName>
</protein>
<dbReference type="EMBL" id="MQMG01000041">
    <property type="protein sequence ID" value="OKO91180.1"/>
    <property type="molecule type" value="Genomic_DNA"/>
</dbReference>
<dbReference type="Pfam" id="PF11085">
    <property type="entry name" value="YqhR"/>
    <property type="match status" value="1"/>
</dbReference>